<dbReference type="InterPro" id="IPR042422">
    <property type="entry name" value="CC103"/>
</dbReference>
<dbReference type="Proteomes" id="UP000019132">
    <property type="component" value="Unassembled WGS sequence"/>
</dbReference>
<evidence type="ECO:0000256" key="2">
    <source>
        <dbReference type="ARBA" id="ARBA00004230"/>
    </source>
</evidence>
<dbReference type="EMBL" id="GL376585">
    <property type="status" value="NOT_ANNOTATED_CDS"/>
    <property type="molecule type" value="Genomic_DNA"/>
</dbReference>
<keyword evidence="7" id="KW-0282">Flagellum</keyword>
<evidence type="ECO:0000256" key="6">
    <source>
        <dbReference type="ARBA" id="ARBA00022794"/>
    </source>
</evidence>
<dbReference type="GO" id="GO:0003351">
    <property type="term" value="P:epithelial cilium movement involved in extracellular fluid movement"/>
    <property type="evidence" value="ECO:0007669"/>
    <property type="project" value="TreeGrafter"/>
</dbReference>
<feature type="domain" description="RNA-polymerase II-associated protein 3-like C-terminal" evidence="11">
    <location>
        <begin position="112"/>
        <end position="213"/>
    </location>
</feature>
<name>K3WRK5_GLOUD</name>
<dbReference type="VEuPathDB" id="FungiDB:PYU1_G007583"/>
<dbReference type="GO" id="GO:0036159">
    <property type="term" value="P:inner dynein arm assembly"/>
    <property type="evidence" value="ECO:0007669"/>
    <property type="project" value="TreeGrafter"/>
</dbReference>
<reference evidence="14" key="1">
    <citation type="journal article" date="2010" name="Genome Biol.">
        <title>Genome sequence of the necrotrophic plant pathogen Pythium ultimum reveals original pathogenicity mechanisms and effector repertoire.</title>
        <authorList>
            <person name="Levesque C.A."/>
            <person name="Brouwer H."/>
            <person name="Cano L."/>
            <person name="Hamilton J.P."/>
            <person name="Holt C."/>
            <person name="Huitema E."/>
            <person name="Raffaele S."/>
            <person name="Robideau G.P."/>
            <person name="Thines M."/>
            <person name="Win J."/>
            <person name="Zerillo M.M."/>
            <person name="Beakes G.W."/>
            <person name="Boore J.L."/>
            <person name="Busam D."/>
            <person name="Dumas B."/>
            <person name="Ferriera S."/>
            <person name="Fuerstenberg S.I."/>
            <person name="Gachon C.M."/>
            <person name="Gaulin E."/>
            <person name="Govers F."/>
            <person name="Grenville-Briggs L."/>
            <person name="Horner N."/>
            <person name="Hostetler J."/>
            <person name="Jiang R.H."/>
            <person name="Johnson J."/>
            <person name="Krajaejun T."/>
            <person name="Lin H."/>
            <person name="Meijer H.J."/>
            <person name="Moore B."/>
            <person name="Morris P."/>
            <person name="Phuntmart V."/>
            <person name="Puiu D."/>
            <person name="Shetty J."/>
            <person name="Stajich J.E."/>
            <person name="Tripathy S."/>
            <person name="Wawra S."/>
            <person name="van West P."/>
            <person name="Whitty B.R."/>
            <person name="Coutinho P.M."/>
            <person name="Henrissat B."/>
            <person name="Martin F."/>
            <person name="Thomas P.D."/>
            <person name="Tyler B.M."/>
            <person name="De Vries R.P."/>
            <person name="Kamoun S."/>
            <person name="Yandell M."/>
            <person name="Tisserat N."/>
            <person name="Buell C.R."/>
        </authorList>
    </citation>
    <scope>NUCLEOTIDE SEQUENCE</scope>
    <source>
        <strain evidence="14">DAOM:BR144</strain>
    </source>
</reference>
<dbReference type="GO" id="GO:0007368">
    <property type="term" value="P:determination of left/right symmetry"/>
    <property type="evidence" value="ECO:0007669"/>
    <property type="project" value="TreeGrafter"/>
</dbReference>
<dbReference type="Pfam" id="PF15867">
    <property type="entry name" value="Dynein_attach_N"/>
    <property type="match status" value="1"/>
</dbReference>
<keyword evidence="6" id="KW-0970">Cilium biogenesis/degradation</keyword>
<proteinExistence type="inferred from homology"/>
<dbReference type="GO" id="GO:0005576">
    <property type="term" value="C:extracellular region"/>
    <property type="evidence" value="ECO:0007669"/>
    <property type="project" value="GOC"/>
</dbReference>
<dbReference type="InParanoid" id="K3WRK5"/>
<comment type="function">
    <text evidence="1">Dynein-attachment factor required for cilia motility.</text>
</comment>
<reference evidence="13" key="3">
    <citation type="submission" date="2015-02" db="UniProtKB">
        <authorList>
            <consortium name="EnsemblProtists"/>
        </authorList>
    </citation>
    <scope>IDENTIFICATION</scope>
    <source>
        <strain evidence="13">DAOM BR144</strain>
    </source>
</reference>
<evidence type="ECO:0008006" key="15">
    <source>
        <dbReference type="Google" id="ProtNLM"/>
    </source>
</evidence>
<evidence type="ECO:0000256" key="4">
    <source>
        <dbReference type="ARBA" id="ARBA00011738"/>
    </source>
</evidence>
<comment type="similarity">
    <text evidence="10">Belongs to the DNAAF19/PR46b family.</text>
</comment>
<dbReference type="PANTHER" id="PTHR28572">
    <property type="entry name" value="COILED-COIL DOMAIN-CONTAINING PROTEIN 103"/>
    <property type="match status" value="1"/>
</dbReference>
<dbReference type="InterPro" id="IPR031733">
    <property type="entry name" value="Dynein_attach_N"/>
</dbReference>
<keyword evidence="8" id="KW-0969">Cilium</keyword>
<evidence type="ECO:0000256" key="10">
    <source>
        <dbReference type="ARBA" id="ARBA00049986"/>
    </source>
</evidence>
<dbReference type="OMA" id="YRNWRRH"/>
<dbReference type="GO" id="GO:0036157">
    <property type="term" value="C:outer dynein arm"/>
    <property type="evidence" value="ECO:0007669"/>
    <property type="project" value="InterPro"/>
</dbReference>
<feature type="domain" description="Dynein attachment factor N-terminal" evidence="12">
    <location>
        <begin position="19"/>
        <end position="85"/>
    </location>
</feature>
<dbReference type="Pfam" id="PF13877">
    <property type="entry name" value="RPAP3_C"/>
    <property type="match status" value="1"/>
</dbReference>
<evidence type="ECO:0000256" key="5">
    <source>
        <dbReference type="ARBA" id="ARBA00022490"/>
    </source>
</evidence>
<comment type="subunit">
    <text evidence="4">Homodimer.</text>
</comment>
<evidence type="ECO:0000259" key="12">
    <source>
        <dbReference type="Pfam" id="PF15867"/>
    </source>
</evidence>
<reference evidence="14" key="2">
    <citation type="submission" date="2010-04" db="EMBL/GenBank/DDBJ databases">
        <authorList>
            <person name="Buell R."/>
            <person name="Hamilton J."/>
            <person name="Hostetler J."/>
        </authorList>
    </citation>
    <scope>NUCLEOTIDE SEQUENCE [LARGE SCALE GENOMIC DNA]</scope>
    <source>
        <strain evidence="14">DAOM:BR144</strain>
    </source>
</reference>
<accession>K3WRK5</accession>
<organism evidence="13 14">
    <name type="scientific">Globisporangium ultimum (strain ATCC 200006 / CBS 805.95 / DAOM BR144)</name>
    <name type="common">Pythium ultimum</name>
    <dbReference type="NCBI Taxonomy" id="431595"/>
    <lineage>
        <taxon>Eukaryota</taxon>
        <taxon>Sar</taxon>
        <taxon>Stramenopiles</taxon>
        <taxon>Oomycota</taxon>
        <taxon>Peronosporomycetes</taxon>
        <taxon>Pythiales</taxon>
        <taxon>Pythiaceae</taxon>
        <taxon>Globisporangium</taxon>
    </lineage>
</organism>
<dbReference type="GO" id="GO:0031514">
    <property type="term" value="C:motile cilium"/>
    <property type="evidence" value="ECO:0007669"/>
    <property type="project" value="UniProtKB-SubCell"/>
</dbReference>
<keyword evidence="14" id="KW-1185">Reference proteome</keyword>
<evidence type="ECO:0000259" key="11">
    <source>
        <dbReference type="Pfam" id="PF13877"/>
    </source>
</evidence>
<evidence type="ECO:0000256" key="1">
    <source>
        <dbReference type="ARBA" id="ARBA00004048"/>
    </source>
</evidence>
<evidence type="ECO:0000256" key="3">
    <source>
        <dbReference type="ARBA" id="ARBA00004496"/>
    </source>
</evidence>
<evidence type="ECO:0000313" key="13">
    <source>
        <dbReference type="EnsemblProtists" id="PYU1_T007599"/>
    </source>
</evidence>
<protein>
    <recommendedName>
        <fullName evidence="15">Dynein attachment factor N-terminal domain-containing protein</fullName>
    </recommendedName>
</protein>
<dbReference type="PANTHER" id="PTHR28572:SF1">
    <property type="entry name" value="COILED-COIL DOMAIN-CONTAINING PROTEIN 103"/>
    <property type="match status" value="1"/>
</dbReference>
<keyword evidence="5" id="KW-0963">Cytoplasm</keyword>
<evidence type="ECO:0000313" key="14">
    <source>
        <dbReference type="Proteomes" id="UP000019132"/>
    </source>
</evidence>
<comment type="subcellular location">
    <subcellularLocation>
        <location evidence="2">Cell projection</location>
        <location evidence="2">Cilium</location>
        <location evidence="2">Flagellum</location>
    </subcellularLocation>
    <subcellularLocation>
        <location evidence="3">Cytoplasm</location>
    </subcellularLocation>
</comment>
<sequence>MATTPRSNELTSIEHGCFDTAALQQELAQALEDDRVYKLTDSMKKRAIHTATNYDEFKNLVACADLKPISQRELRDFSRNERQTNLSYKMKARKAFGRDLQLKAPLTALNQPPANAVEFCRNWRRYLKSNDEKLRYLMLTTPARLSEIFKSDMDADLMAEIVQILVVTWKHNDDTGDQEGALTEQSAFAFDILEALSQICRFALLLDFLDNNQLEKIQTLFTLLNQQHGDEEASKETSRFAALKAKFKI</sequence>
<dbReference type="HOGENOM" id="CLU_1117642_0_0_1"/>
<evidence type="ECO:0000256" key="7">
    <source>
        <dbReference type="ARBA" id="ARBA00022846"/>
    </source>
</evidence>
<evidence type="ECO:0000256" key="9">
    <source>
        <dbReference type="ARBA" id="ARBA00023273"/>
    </source>
</evidence>
<evidence type="ECO:0000256" key="8">
    <source>
        <dbReference type="ARBA" id="ARBA00023069"/>
    </source>
</evidence>
<dbReference type="AlphaFoldDB" id="K3WRK5"/>
<dbReference type="eggNOG" id="ENOG502S3J2">
    <property type="taxonomic scope" value="Eukaryota"/>
</dbReference>
<keyword evidence="9" id="KW-0966">Cell projection</keyword>
<dbReference type="InterPro" id="IPR025986">
    <property type="entry name" value="RPAP3-like_C"/>
</dbReference>
<dbReference type="EnsemblProtists" id="PYU1_T007599">
    <property type="protein sequence ID" value="PYU1_T007599"/>
    <property type="gene ID" value="PYU1_G007583"/>
</dbReference>